<dbReference type="GO" id="GO:0016503">
    <property type="term" value="F:pheromone receptor activity"/>
    <property type="evidence" value="ECO:0007669"/>
    <property type="project" value="InterPro"/>
</dbReference>
<organism evidence="14 15">
    <name type="scientific">Suricata suricatta</name>
    <name type="common">Meerkat</name>
    <dbReference type="NCBI Taxonomy" id="37032"/>
    <lineage>
        <taxon>Eukaryota</taxon>
        <taxon>Metazoa</taxon>
        <taxon>Chordata</taxon>
        <taxon>Craniata</taxon>
        <taxon>Vertebrata</taxon>
        <taxon>Euteleostomi</taxon>
        <taxon>Mammalia</taxon>
        <taxon>Eutheria</taxon>
        <taxon>Laurasiatheria</taxon>
        <taxon>Carnivora</taxon>
        <taxon>Feliformia</taxon>
        <taxon>Herpestidae</taxon>
        <taxon>Suricata</taxon>
    </lineage>
</organism>
<feature type="transmembrane region" description="Helical" evidence="13">
    <location>
        <begin position="261"/>
        <end position="281"/>
    </location>
</feature>
<evidence type="ECO:0000256" key="4">
    <source>
        <dbReference type="ARBA" id="ARBA00022475"/>
    </source>
</evidence>
<keyword evidence="15" id="KW-1185">Reference proteome</keyword>
<keyword evidence="11" id="KW-0325">Glycoprotein</keyword>
<keyword evidence="7 13" id="KW-1133">Transmembrane helix</keyword>
<dbReference type="Pfam" id="PF03402">
    <property type="entry name" value="V1R"/>
    <property type="match status" value="1"/>
</dbReference>
<keyword evidence="5 13" id="KW-0589">Pheromone response</keyword>
<keyword evidence="8 13" id="KW-0297">G-protein coupled receptor</keyword>
<evidence type="ECO:0000256" key="7">
    <source>
        <dbReference type="ARBA" id="ARBA00022989"/>
    </source>
</evidence>
<evidence type="ECO:0000313" key="14">
    <source>
        <dbReference type="Ensembl" id="ENSSSUP00005018761.1"/>
    </source>
</evidence>
<dbReference type="GO" id="GO:0005886">
    <property type="term" value="C:plasma membrane"/>
    <property type="evidence" value="ECO:0007669"/>
    <property type="project" value="UniProtKB-SubCell"/>
</dbReference>
<reference evidence="14" key="3">
    <citation type="submission" date="2025-09" db="UniProtKB">
        <authorList>
            <consortium name="Ensembl"/>
        </authorList>
    </citation>
    <scope>IDENTIFICATION</scope>
</reference>
<protein>
    <recommendedName>
        <fullName evidence="13">Vomeronasal type-1 receptor</fullName>
    </recommendedName>
</protein>
<dbReference type="Proteomes" id="UP000472268">
    <property type="component" value="Chromosome 16"/>
</dbReference>
<dbReference type="FunFam" id="1.20.1070.10:FF:000033">
    <property type="entry name" value="Vomeronasal type-1 receptor"/>
    <property type="match status" value="1"/>
</dbReference>
<dbReference type="GO" id="GO:0019236">
    <property type="term" value="P:response to pheromone"/>
    <property type="evidence" value="ECO:0007669"/>
    <property type="project" value="UniProtKB-KW"/>
</dbReference>
<keyword evidence="6 13" id="KW-0812">Transmembrane</keyword>
<evidence type="ECO:0000256" key="5">
    <source>
        <dbReference type="ARBA" id="ARBA00022507"/>
    </source>
</evidence>
<dbReference type="SUPFAM" id="SSF81321">
    <property type="entry name" value="Family A G protein-coupled receptor-like"/>
    <property type="match status" value="1"/>
</dbReference>
<evidence type="ECO:0000256" key="3">
    <source>
        <dbReference type="ARBA" id="ARBA00010663"/>
    </source>
</evidence>
<evidence type="ECO:0000256" key="12">
    <source>
        <dbReference type="ARBA" id="ARBA00023224"/>
    </source>
</evidence>
<evidence type="ECO:0000256" key="11">
    <source>
        <dbReference type="ARBA" id="ARBA00023180"/>
    </source>
</evidence>
<evidence type="ECO:0000256" key="1">
    <source>
        <dbReference type="ARBA" id="ARBA00003878"/>
    </source>
</evidence>
<keyword evidence="4 13" id="KW-1003">Cell membrane</keyword>
<feature type="transmembrane region" description="Helical" evidence="13">
    <location>
        <begin position="231"/>
        <end position="255"/>
    </location>
</feature>
<reference evidence="14" key="2">
    <citation type="submission" date="2025-08" db="UniProtKB">
        <authorList>
            <consortium name="Ensembl"/>
        </authorList>
    </citation>
    <scope>IDENTIFICATION</scope>
</reference>
<gene>
    <name evidence="14" type="primary">LOC115281202</name>
</gene>
<evidence type="ECO:0000256" key="13">
    <source>
        <dbReference type="RuleBase" id="RU364061"/>
    </source>
</evidence>
<dbReference type="Ensembl" id="ENSSSUT00005021437.1">
    <property type="protein sequence ID" value="ENSSSUP00005018761.1"/>
    <property type="gene ID" value="ENSSSUG00005012050.1"/>
</dbReference>
<evidence type="ECO:0000256" key="2">
    <source>
        <dbReference type="ARBA" id="ARBA00004651"/>
    </source>
</evidence>
<accession>A0A673UBA3</accession>
<reference evidence="14 15" key="1">
    <citation type="submission" date="2019-05" db="EMBL/GenBank/DDBJ databases">
        <title>A Chromosome-scale Meerkat (S. suricatta) Genome Assembly.</title>
        <authorList>
            <person name="Dudchenko O."/>
            <person name="Lieberman Aiden E."/>
            <person name="Tung J."/>
            <person name="Barreiro L.B."/>
            <person name="Clutton-Brock T.H."/>
        </authorList>
    </citation>
    <scope>NUCLEOTIDE SEQUENCE [LARGE SCALE GENOMIC DNA]</scope>
</reference>
<dbReference type="OMA" id="WITNITF"/>
<evidence type="ECO:0000256" key="8">
    <source>
        <dbReference type="ARBA" id="ARBA00023040"/>
    </source>
</evidence>
<proteinExistence type="inferred from homology"/>
<comment type="similarity">
    <text evidence="3 13">Belongs to the G-protein coupled receptor 1 family.</text>
</comment>
<comment type="function">
    <text evidence="1">Putative pheromone receptor.</text>
</comment>
<evidence type="ECO:0000256" key="6">
    <source>
        <dbReference type="ARBA" id="ARBA00022692"/>
    </source>
</evidence>
<feature type="transmembrane region" description="Helical" evidence="13">
    <location>
        <begin position="133"/>
        <end position="151"/>
    </location>
</feature>
<evidence type="ECO:0000256" key="9">
    <source>
        <dbReference type="ARBA" id="ARBA00023136"/>
    </source>
</evidence>
<dbReference type="AlphaFoldDB" id="A0A673UBA3"/>
<evidence type="ECO:0000256" key="10">
    <source>
        <dbReference type="ARBA" id="ARBA00023170"/>
    </source>
</evidence>
<dbReference type="InterPro" id="IPR004072">
    <property type="entry name" value="Vmron_rcpt_1"/>
</dbReference>
<keyword evidence="12 13" id="KW-0807">Transducer</keyword>
<dbReference type="PANTHER" id="PTHR24062">
    <property type="entry name" value="VOMERONASAL TYPE-1 RECEPTOR"/>
    <property type="match status" value="1"/>
</dbReference>
<feature type="transmembrane region" description="Helical" evidence="13">
    <location>
        <begin position="15"/>
        <end position="42"/>
    </location>
</feature>
<feature type="transmembrane region" description="Helical" evidence="13">
    <location>
        <begin position="171"/>
        <end position="202"/>
    </location>
</feature>
<name>A0A673UBA3_SURSU</name>
<keyword evidence="10 13" id="KW-0675">Receptor</keyword>
<dbReference type="Gene3D" id="1.20.1070.10">
    <property type="entry name" value="Rhodopsin 7-helix transmembrane proteins"/>
    <property type="match status" value="1"/>
</dbReference>
<evidence type="ECO:0000313" key="15">
    <source>
        <dbReference type="Proteomes" id="UP000472268"/>
    </source>
</evidence>
<keyword evidence="9 13" id="KW-0472">Membrane</keyword>
<sequence length="317" mass="36453">ETCVPRIKTMDNTDLAIGLIFLIETTTGILGNFSLLCHYIILFITEYEWRSTDFIHKHLIVANVLALLCKGVPQTMAAFGRKYFLSDLGCKLLSFLHRVGRGVNTCLLTVFQTITISPMNPCWKELKVKAPKYVGFSIYLCWILFMLINYIKNFTEKGDLGYCVTLDHDTITISIYPVLIVFPEASFCVLTIWTSGCMVFILHRHKQWVQHIHSTNVSPRSSAETRATQSILILVSTFVSFYFLSSIFHVSVALIYNPSWWLVNLAAMISVCFPTFLMHHLQKRNSQSNRKMPCLSTFHPNWHWAFFSWSNLEPAFL</sequence>
<comment type="subcellular location">
    <subcellularLocation>
        <location evidence="2 13">Cell membrane</location>
        <topology evidence="2 13">Multi-pass membrane protein</topology>
    </subcellularLocation>
</comment>